<evidence type="ECO:0000313" key="9">
    <source>
        <dbReference type="Proteomes" id="UP000007148"/>
    </source>
</evidence>
<reference evidence="8 9" key="1">
    <citation type="journal article" date="2011" name="PLoS Pathog.">
        <title>Endophytic Life Strategies Decoded by Genome and Transcriptome Analyses of the Mutualistic Root Symbiont Piriformospora indica.</title>
        <authorList>
            <person name="Zuccaro A."/>
            <person name="Lahrmann U."/>
            <person name="Guldener U."/>
            <person name="Langen G."/>
            <person name="Pfiffi S."/>
            <person name="Biedenkopf D."/>
            <person name="Wong P."/>
            <person name="Samans B."/>
            <person name="Grimm C."/>
            <person name="Basiewicz M."/>
            <person name="Murat C."/>
            <person name="Martin F."/>
            <person name="Kogel K.H."/>
        </authorList>
    </citation>
    <scope>NUCLEOTIDE SEQUENCE [LARGE SCALE GENOMIC DNA]</scope>
    <source>
        <strain evidence="8 9">DSM 11827</strain>
    </source>
</reference>
<dbReference type="eggNOG" id="KOG1840">
    <property type="taxonomic scope" value="Eukaryota"/>
</dbReference>
<dbReference type="Proteomes" id="UP000007148">
    <property type="component" value="Unassembled WGS sequence"/>
</dbReference>
<dbReference type="Pfam" id="PF13424">
    <property type="entry name" value="TPR_12"/>
    <property type="match status" value="1"/>
</dbReference>
<keyword evidence="9" id="KW-1185">Reference proteome</keyword>
<feature type="region of interest" description="Disordered" evidence="7">
    <location>
        <begin position="214"/>
        <end position="244"/>
    </location>
</feature>
<comment type="caution">
    <text evidence="8">The sequence shown here is derived from an EMBL/GenBank/DDBJ whole genome shotgun (WGS) entry which is preliminary data.</text>
</comment>
<evidence type="ECO:0000256" key="3">
    <source>
        <dbReference type="ARBA" id="ARBA00004370"/>
    </source>
</evidence>
<dbReference type="GO" id="GO:0005739">
    <property type="term" value="C:mitochondrion"/>
    <property type="evidence" value="ECO:0007669"/>
    <property type="project" value="UniProtKB-SubCell"/>
</dbReference>
<keyword evidence="5" id="KW-0496">Mitochondrion</keyword>
<feature type="compositionally biased region" description="Low complexity" evidence="7">
    <location>
        <begin position="220"/>
        <end position="233"/>
    </location>
</feature>
<comment type="subcellular location">
    <subcellularLocation>
        <location evidence="2">Endoplasmic reticulum</location>
    </subcellularLocation>
    <subcellularLocation>
        <location evidence="3">Membrane</location>
    </subcellularLocation>
    <subcellularLocation>
        <location evidence="1">Mitochondrion</location>
    </subcellularLocation>
</comment>
<dbReference type="Pfam" id="PF13374">
    <property type="entry name" value="TPR_10"/>
    <property type="match status" value="1"/>
</dbReference>
<dbReference type="Gene3D" id="1.25.40.10">
    <property type="entry name" value="Tetratricopeptide repeat domain"/>
    <property type="match status" value="1"/>
</dbReference>
<dbReference type="GO" id="GO:0005783">
    <property type="term" value="C:endoplasmic reticulum"/>
    <property type="evidence" value="ECO:0007669"/>
    <property type="project" value="UniProtKB-SubCell"/>
</dbReference>
<dbReference type="PANTHER" id="PTHR48182">
    <property type="entry name" value="PROTEIN SERAC1"/>
    <property type="match status" value="1"/>
</dbReference>
<name>G4TYC8_SERID</name>
<dbReference type="EMBL" id="CAFZ01000697">
    <property type="protein sequence ID" value="CCA76321.1"/>
    <property type="molecule type" value="Genomic_DNA"/>
</dbReference>
<evidence type="ECO:0000256" key="2">
    <source>
        <dbReference type="ARBA" id="ARBA00004240"/>
    </source>
</evidence>
<dbReference type="OrthoDB" id="6161812at2759"/>
<dbReference type="PANTHER" id="PTHR48182:SF2">
    <property type="entry name" value="PROTEIN SERAC1"/>
    <property type="match status" value="1"/>
</dbReference>
<evidence type="ECO:0000256" key="1">
    <source>
        <dbReference type="ARBA" id="ARBA00004173"/>
    </source>
</evidence>
<dbReference type="HOGENOM" id="CLU_337101_0_0_1"/>
<keyword evidence="4" id="KW-0256">Endoplasmic reticulum</keyword>
<dbReference type="STRING" id="1109443.G4TYC8"/>
<organism evidence="8 9">
    <name type="scientific">Serendipita indica (strain DSM 11827)</name>
    <name type="common">Root endophyte fungus</name>
    <name type="synonym">Piriformospora indica</name>
    <dbReference type="NCBI Taxonomy" id="1109443"/>
    <lineage>
        <taxon>Eukaryota</taxon>
        <taxon>Fungi</taxon>
        <taxon>Dikarya</taxon>
        <taxon>Basidiomycota</taxon>
        <taxon>Agaricomycotina</taxon>
        <taxon>Agaricomycetes</taxon>
        <taxon>Sebacinales</taxon>
        <taxon>Serendipitaceae</taxon>
        <taxon>Serendipita</taxon>
    </lineage>
</organism>
<dbReference type="GO" id="GO:0016020">
    <property type="term" value="C:membrane"/>
    <property type="evidence" value="ECO:0007669"/>
    <property type="project" value="UniProtKB-SubCell"/>
</dbReference>
<evidence type="ECO:0000256" key="6">
    <source>
        <dbReference type="ARBA" id="ARBA00023136"/>
    </source>
</evidence>
<proteinExistence type="predicted"/>
<evidence type="ECO:0000313" key="8">
    <source>
        <dbReference type="EMBL" id="CCA76321.1"/>
    </source>
</evidence>
<evidence type="ECO:0000256" key="4">
    <source>
        <dbReference type="ARBA" id="ARBA00022824"/>
    </source>
</evidence>
<dbReference type="AlphaFoldDB" id="G4TYC8"/>
<dbReference type="InterPro" id="IPR011990">
    <property type="entry name" value="TPR-like_helical_dom_sf"/>
</dbReference>
<dbReference type="SUPFAM" id="SSF48452">
    <property type="entry name" value="TPR-like"/>
    <property type="match status" value="1"/>
</dbReference>
<keyword evidence="6" id="KW-0472">Membrane</keyword>
<evidence type="ECO:0000256" key="5">
    <source>
        <dbReference type="ARBA" id="ARBA00023128"/>
    </source>
</evidence>
<evidence type="ECO:0000256" key="7">
    <source>
        <dbReference type="SAM" id="MobiDB-lite"/>
    </source>
</evidence>
<dbReference type="InParanoid" id="G4TYC8"/>
<accession>G4TYC8</accession>
<gene>
    <name evidence="8" type="ORF">PIIN_10316</name>
</gene>
<dbReference type="InterPro" id="IPR027417">
    <property type="entry name" value="P-loop_NTPase"/>
</dbReference>
<dbReference type="Gene3D" id="3.40.50.300">
    <property type="entry name" value="P-loop containing nucleotide triphosphate hydrolases"/>
    <property type="match status" value="1"/>
</dbReference>
<protein>
    <submittedName>
        <fullName evidence="8">Related to tetratricopeptide repeat domain protein-Neosartorya fischeri</fullName>
    </submittedName>
</protein>
<dbReference type="SUPFAM" id="SSF52540">
    <property type="entry name" value="P-loop containing nucleoside triphosphate hydrolases"/>
    <property type="match status" value="1"/>
</dbReference>
<sequence length="845" mass="94842">MKDVANILHDCCQFEAAENLQREALNLRLEILGGRHPDTISAMSNLAATSYRRGLLEDAEKLQRKAVALRLEILGREHPRSLDACYNLALMLYEGNQLDEATKLLQETMALRVVMFGADHTHTRRPQQLLNDLVSGQPPGLQTHTFLLSSEHEFTGLPFDVRKRCSTMTSAAMGLTDDPLHGSVYLHVYIFNRLALRPNNSHVAFNLKIRPQTLAGTGPSNRSSSDSTTIIRRPTIHKPSSLGDQPKGVQLGFLELASGKDPIVDSRAQFVSIIAIHGLDGHREKTWTADNGVLWLRDLLSVDIPNARILVYGYDADTRSRECVSTQTIYQHADKFLKSLSRQRSGNPRALVLCQNQSRGSTNPLRDILVSTHAVLFFGTPHSGVKGVDLLQTMNRLLSLYLKTTDVILRHLGEHSPELENIQNLYISASAEIETVLFYEVYPTPIIGGKSQLIVPHYSATVAGDRHATEEGLDADHCQMVKFIDTKQRNYVTVLSYLKRHIEGAVTAVTRKWSTEDAHRGVGKTQLAMNWIREHESSFTRVIVVDASSQTQLEKDLELSIRVLGPEYSKMTWNDAVAYLDGKAKGWLLFFDNADSPDLDLRPYLPMSTHGAVMITTRNSEYVGYAPDGSVPVGDLEESEAIKLLHTVAKVAPQSDVESLKIVKELGMLALAITQAGAYIRKTRRLDTYLDTFRSHRHRLLRKQVDIGSDYTSSTYTAFDLSFDYLPTKTREFLKLCAFLHHSLIPIFLFEESIKNGFTTYIIRKDCPPPETDEAFISGLEQIIGSTWDEGLFQDIIESASRASFIDVSIDGLFYTVHPLLQAYIKDDLNEQENQRYAIMRPFGD</sequence>
<dbReference type="InterPro" id="IPR052374">
    <property type="entry name" value="SERAC1"/>
</dbReference>